<keyword evidence="2" id="KW-1185">Reference proteome</keyword>
<sequence length="39" mass="4422">MRTQRFVPEAQPDGKVLSAKLSYQIITGLFAILNLKSTW</sequence>
<evidence type="ECO:0000313" key="1">
    <source>
        <dbReference type="EMBL" id="EOZ96922.1"/>
    </source>
</evidence>
<reference evidence="1 2" key="1">
    <citation type="journal article" date="2013" name="Genome Announc.">
        <title>Draft Genome Sequence of Indibacter alkaliphilus Strain LW1T, Isolated from Lonar Lake, a Haloalkaline Lake in the Buldana District of Maharashtra, India.</title>
        <authorList>
            <person name="Singh A."/>
            <person name="Kumar Jangir P."/>
            <person name="Sharma R."/>
            <person name="Singh A."/>
            <person name="Kumar Pinnaka A."/>
            <person name="Shivaji S."/>
        </authorList>
    </citation>
    <scope>NUCLEOTIDE SEQUENCE [LARGE SCALE GENOMIC DNA]</scope>
    <source>
        <strain evidence="2">CCUG 57479 / KCTC 22604 / LW1</strain>
    </source>
</reference>
<dbReference type="Proteomes" id="UP000006073">
    <property type="component" value="Unassembled WGS sequence"/>
</dbReference>
<comment type="caution">
    <text evidence="1">The sequence shown here is derived from an EMBL/GenBank/DDBJ whole genome shotgun (WGS) entry which is preliminary data.</text>
</comment>
<dbReference type="STRING" id="1189612.A33Q_1840"/>
<organism evidence="1 2">
    <name type="scientific">Indibacter alkaliphilus (strain CCUG 57479 / KCTC 22604 / LW1)</name>
    <dbReference type="NCBI Taxonomy" id="1189612"/>
    <lineage>
        <taxon>Bacteria</taxon>
        <taxon>Pseudomonadati</taxon>
        <taxon>Bacteroidota</taxon>
        <taxon>Cytophagia</taxon>
        <taxon>Cytophagales</taxon>
        <taxon>Cyclobacteriaceae</taxon>
    </lineage>
</organism>
<protein>
    <submittedName>
        <fullName evidence="1">Uncharacterized protein</fullName>
    </submittedName>
</protein>
<dbReference type="EMBL" id="ALWO02000031">
    <property type="protein sequence ID" value="EOZ96922.1"/>
    <property type="molecule type" value="Genomic_DNA"/>
</dbReference>
<evidence type="ECO:0000313" key="2">
    <source>
        <dbReference type="Proteomes" id="UP000006073"/>
    </source>
</evidence>
<dbReference type="AlphaFoldDB" id="S2DCL3"/>
<accession>S2DCL3</accession>
<name>S2DCL3_INDAL</name>
<gene>
    <name evidence="1" type="ORF">A33Q_1840</name>
</gene>
<proteinExistence type="predicted"/>